<dbReference type="PANTHER" id="PTHR41148:SF1">
    <property type="entry name" value="LP09875P"/>
    <property type="match status" value="1"/>
</dbReference>
<feature type="compositionally biased region" description="Basic and acidic residues" evidence="1">
    <location>
        <begin position="734"/>
        <end position="760"/>
    </location>
</feature>
<protein>
    <recommendedName>
        <fullName evidence="2">PID domain-containing protein</fullName>
    </recommendedName>
</protein>
<feature type="compositionally biased region" description="Polar residues" evidence="1">
    <location>
        <begin position="187"/>
        <end position="197"/>
    </location>
</feature>
<dbReference type="PANTHER" id="PTHR41148">
    <property type="entry name" value="LP09875P"/>
    <property type="match status" value="1"/>
</dbReference>
<dbReference type="Proteomes" id="UP000075880">
    <property type="component" value="Unassembled WGS sequence"/>
</dbReference>
<dbReference type="InterPro" id="IPR006020">
    <property type="entry name" value="PTB/PI_dom"/>
</dbReference>
<feature type="compositionally biased region" description="Gly residues" evidence="1">
    <location>
        <begin position="275"/>
        <end position="284"/>
    </location>
</feature>
<accession>A0AAG5CYE6</accession>
<feature type="region of interest" description="Disordered" evidence="1">
    <location>
        <begin position="150"/>
        <end position="219"/>
    </location>
</feature>
<feature type="compositionally biased region" description="Low complexity" evidence="1">
    <location>
        <begin position="371"/>
        <end position="381"/>
    </location>
</feature>
<feature type="domain" description="PID" evidence="2">
    <location>
        <begin position="9"/>
        <end position="135"/>
    </location>
</feature>
<proteinExistence type="predicted"/>
<feature type="region of interest" description="Disordered" evidence="1">
    <location>
        <begin position="681"/>
        <end position="760"/>
    </location>
</feature>
<feature type="compositionally biased region" description="Basic and acidic residues" evidence="1">
    <location>
        <begin position="175"/>
        <end position="185"/>
    </location>
</feature>
<feature type="compositionally biased region" description="Basic and acidic residues" evidence="1">
    <location>
        <begin position="603"/>
        <end position="626"/>
    </location>
</feature>
<feature type="compositionally biased region" description="Basic and acidic residues" evidence="1">
    <location>
        <begin position="635"/>
        <end position="658"/>
    </location>
</feature>
<feature type="compositionally biased region" description="Basic and acidic residues" evidence="1">
    <location>
        <begin position="349"/>
        <end position="359"/>
    </location>
</feature>
<dbReference type="AlphaFoldDB" id="A0AAG5CYE6"/>
<evidence type="ECO:0000313" key="3">
    <source>
        <dbReference type="EnsemblMetazoa" id="ENSAATROPP003931"/>
    </source>
</evidence>
<evidence type="ECO:0000256" key="1">
    <source>
        <dbReference type="SAM" id="MobiDB-lite"/>
    </source>
</evidence>
<feature type="compositionally biased region" description="Basic and acidic residues" evidence="1">
    <location>
        <begin position="488"/>
        <end position="498"/>
    </location>
</feature>
<dbReference type="InterPro" id="IPR011993">
    <property type="entry name" value="PH-like_dom_sf"/>
</dbReference>
<feature type="compositionally biased region" description="Low complexity" evidence="1">
    <location>
        <begin position="285"/>
        <end position="310"/>
    </location>
</feature>
<feature type="region of interest" description="Disordered" evidence="1">
    <location>
        <begin position="870"/>
        <end position="896"/>
    </location>
</feature>
<feature type="compositionally biased region" description="Basic and acidic residues" evidence="1">
    <location>
        <begin position="573"/>
        <end position="592"/>
    </location>
</feature>
<feature type="compositionally biased region" description="Basic and acidic residues" evidence="1">
    <location>
        <begin position="459"/>
        <end position="473"/>
    </location>
</feature>
<dbReference type="EnsemblMetazoa" id="ENSAATROPT004096">
    <property type="protein sequence ID" value="ENSAATROPP003931"/>
    <property type="gene ID" value="ENSAATROPG003244"/>
</dbReference>
<keyword evidence="4" id="KW-1185">Reference proteome</keyword>
<reference evidence="3" key="1">
    <citation type="submission" date="2024-04" db="UniProtKB">
        <authorList>
            <consortium name="EnsemblMetazoa"/>
        </authorList>
    </citation>
    <scope>IDENTIFICATION</scope>
    <source>
        <strain evidence="3">EBRO</strain>
    </source>
</reference>
<name>A0AAG5CYE6_ANOAO</name>
<sequence>MALRLRKDVQKASYYVWFLGAQEAKALRGSRALLPMIPRMVEKSKEQEPLKVTLQVSHKGLKIVQGSAKHFIPHGAITCSVQTEDIVACTLLLYNPATKCPLHVHAYRCDSELTAQALHDQLQVLISRPENQKRFTELEARLGLAAQLTGGMAGGGERARPTAIPDASSRQRMPRRFESPRRFPDSSHGSDTGTASTRESECSEDQQQHSPTGPVSPLISQSKLYDSLAAELREKLSGGVPLLLPAKDYGAPGDKHVPSGGVQGGGDVAARRGFRSGGSGGGCLTGTSTPSTGGNQKHGVSSRGSSGIGSDLAPSPERHDPQSSSEDEWVNDQEPVLNGSPHARSGGRPMERYLHDDPPAPRMASKYRDQPPVASSAAVPPTTYLYPNVREEPVRVRQQRSSSREEDRSLQGSVNSREEEVRPIITNHTPRYRNAFQAAGADGYGGLVGVEDTRKKKLTIEEKYGDDRRDGGRRGGGGGGRYPGVLEGDDRVDGGELEFEYGKPHAGRYFEEEYERERYRENLTDRQKYREIVTDGSKYHRTEYDRRAGFTERADFREYSPERVPGRAGKYAAPEHHFVERQDFKVEREGYHRPQVTRSPPMHKPDARSRYPQDPDLAHDLVDRRPLYRGGQTEEMDRHAPELYRDEGRYRASNDEPMKRGIKHADKYEERWRHGELAVADRYGDADTSTSASGRRYHREEPKHAQPQPAAVEPRKKSVEIRTSSPESTMHRISPKDRFQTAKEKFQQMERERHEQERLEQERLERERMLHSKRAVEHVVVQGRRGSLEPAAVSSHESNGWSSEEDELPPRGLPTRSNGSTGGVPTMGSMGHGYRELTAEERFPGLDREPNAARRMMPAKSLTNLVKGYRHSYAEPRPPPVSRSSGRVGLAAVNPY</sequence>
<dbReference type="SUPFAM" id="SSF50729">
    <property type="entry name" value="PH domain-like"/>
    <property type="match status" value="1"/>
</dbReference>
<feature type="region of interest" description="Disordered" evidence="1">
    <location>
        <begin position="459"/>
        <end position="498"/>
    </location>
</feature>
<organism evidence="3 4">
    <name type="scientific">Anopheles atroparvus</name>
    <name type="common">European mosquito</name>
    <dbReference type="NCBI Taxonomy" id="41427"/>
    <lineage>
        <taxon>Eukaryota</taxon>
        <taxon>Metazoa</taxon>
        <taxon>Ecdysozoa</taxon>
        <taxon>Arthropoda</taxon>
        <taxon>Hexapoda</taxon>
        <taxon>Insecta</taxon>
        <taxon>Pterygota</taxon>
        <taxon>Neoptera</taxon>
        <taxon>Endopterygota</taxon>
        <taxon>Diptera</taxon>
        <taxon>Nematocera</taxon>
        <taxon>Culicoidea</taxon>
        <taxon>Culicidae</taxon>
        <taxon>Anophelinae</taxon>
        <taxon>Anopheles</taxon>
    </lineage>
</organism>
<feature type="region of interest" description="Disordered" evidence="1">
    <location>
        <begin position="250"/>
        <end position="426"/>
    </location>
</feature>
<feature type="region of interest" description="Disordered" evidence="1">
    <location>
        <begin position="561"/>
        <end position="658"/>
    </location>
</feature>
<feature type="region of interest" description="Disordered" evidence="1">
    <location>
        <begin position="787"/>
        <end position="831"/>
    </location>
</feature>
<feature type="compositionally biased region" description="Polar residues" evidence="1">
    <location>
        <begin position="208"/>
        <end position="219"/>
    </location>
</feature>
<evidence type="ECO:0000313" key="4">
    <source>
        <dbReference type="Proteomes" id="UP000075880"/>
    </source>
</evidence>
<dbReference type="SMART" id="SM00462">
    <property type="entry name" value="PTB"/>
    <property type="match status" value="1"/>
</dbReference>
<dbReference type="Gene3D" id="2.30.29.30">
    <property type="entry name" value="Pleckstrin-homology domain (PH domain)/Phosphotyrosine-binding domain (PTB)"/>
    <property type="match status" value="1"/>
</dbReference>
<evidence type="ECO:0000259" key="2">
    <source>
        <dbReference type="SMART" id="SM00462"/>
    </source>
</evidence>